<keyword evidence="1" id="KW-1133">Transmembrane helix</keyword>
<dbReference type="InParanoid" id="A0A0V0R2K6"/>
<keyword evidence="3" id="KW-1185">Reference proteome</keyword>
<dbReference type="OMA" id="NEWIRAM"/>
<accession>A0A0V0R2K6</accession>
<reference evidence="2 3" key="1">
    <citation type="journal article" date="2015" name="Sci. Rep.">
        <title>Genome of the facultative scuticociliatosis pathogen Pseudocohnilembus persalinus provides insight into its virulence through horizontal gene transfer.</title>
        <authorList>
            <person name="Xiong J."/>
            <person name="Wang G."/>
            <person name="Cheng J."/>
            <person name="Tian M."/>
            <person name="Pan X."/>
            <person name="Warren A."/>
            <person name="Jiang C."/>
            <person name="Yuan D."/>
            <person name="Miao W."/>
        </authorList>
    </citation>
    <scope>NUCLEOTIDE SEQUENCE [LARGE SCALE GENOMIC DNA]</scope>
    <source>
        <strain evidence="2">36N120E</strain>
    </source>
</reference>
<dbReference type="OrthoDB" id="308762at2759"/>
<comment type="caution">
    <text evidence="2">The sequence shown here is derived from an EMBL/GenBank/DDBJ whole genome shotgun (WGS) entry which is preliminary data.</text>
</comment>
<keyword evidence="1" id="KW-0812">Transmembrane</keyword>
<evidence type="ECO:0000256" key="1">
    <source>
        <dbReference type="SAM" id="Phobius"/>
    </source>
</evidence>
<keyword evidence="1" id="KW-0472">Membrane</keyword>
<dbReference type="Proteomes" id="UP000054937">
    <property type="component" value="Unassembled WGS sequence"/>
</dbReference>
<protein>
    <submittedName>
        <fullName evidence="2">Uncharacterized protein</fullName>
    </submittedName>
</protein>
<name>A0A0V0R2K6_PSEPJ</name>
<sequence length="384" mass="45032">MLNNFRTLGRLGQFNHGLSSLSQYHFSAAESMQTNFVNFRKEYDQYVSSFSSKLEQIEQQNKKAPTKPVDSTFNHPYHSQHHPLNFSPVKTAELFHDFIGPEQVSPHYENFLVSRKYLMVFWGGFFVINVGIATVDLQWIMKSALMPWIFWFSYLYWYMEGKNSFLKPLLSRFYRRAAANECFMFESYYHENIENKLRELIRITQGQLDYWNVHSSYQEVKSESVNNFLANQYMALQHHITERAENILKSAQQFEEVNRQQHVQKVLTSAVGELDNVLKQDLQQVQDDIFQRAVEGIKKGQMNYGQDYLLSAVINKFQENASGLINLSPEEQQKLVELTQAQIQQIQSSDEQAKKNYLQAEPEGLDQSLKSYEHVARQLEQWGK</sequence>
<proteinExistence type="predicted"/>
<dbReference type="EMBL" id="LDAU01000058">
    <property type="protein sequence ID" value="KRX08745.1"/>
    <property type="molecule type" value="Genomic_DNA"/>
</dbReference>
<gene>
    <name evidence="2" type="ORF">PPERSA_08056</name>
</gene>
<evidence type="ECO:0000313" key="2">
    <source>
        <dbReference type="EMBL" id="KRX08745.1"/>
    </source>
</evidence>
<dbReference type="AlphaFoldDB" id="A0A0V0R2K6"/>
<evidence type="ECO:0000313" key="3">
    <source>
        <dbReference type="Proteomes" id="UP000054937"/>
    </source>
</evidence>
<organism evidence="2 3">
    <name type="scientific">Pseudocohnilembus persalinus</name>
    <name type="common">Ciliate</name>
    <dbReference type="NCBI Taxonomy" id="266149"/>
    <lineage>
        <taxon>Eukaryota</taxon>
        <taxon>Sar</taxon>
        <taxon>Alveolata</taxon>
        <taxon>Ciliophora</taxon>
        <taxon>Intramacronucleata</taxon>
        <taxon>Oligohymenophorea</taxon>
        <taxon>Scuticociliatia</taxon>
        <taxon>Philasterida</taxon>
        <taxon>Pseudocohnilembidae</taxon>
        <taxon>Pseudocohnilembus</taxon>
    </lineage>
</organism>
<feature type="transmembrane region" description="Helical" evidence="1">
    <location>
        <begin position="117"/>
        <end position="133"/>
    </location>
</feature>